<evidence type="ECO:0000256" key="2">
    <source>
        <dbReference type="ARBA" id="ARBA00004717"/>
    </source>
</evidence>
<dbReference type="UniPathway" id="UPA00223">
    <property type="reaction ID" value="UER00718"/>
</dbReference>
<dbReference type="InterPro" id="IPR036008">
    <property type="entry name" value="Aconitase_4Fe-4S_dom"/>
</dbReference>
<dbReference type="OrthoDB" id="9764318at2"/>
<evidence type="ECO:0000256" key="6">
    <source>
        <dbReference type="ARBA" id="ARBA00022532"/>
    </source>
</evidence>
<dbReference type="Gene3D" id="3.40.1060.10">
    <property type="entry name" value="Aconitase, Domain 2"/>
    <property type="match status" value="1"/>
</dbReference>
<evidence type="ECO:0000256" key="14">
    <source>
        <dbReference type="ARBA" id="ARBA00031081"/>
    </source>
</evidence>
<dbReference type="EMBL" id="WRXO01000002">
    <property type="protein sequence ID" value="MVT41044.1"/>
    <property type="molecule type" value="Genomic_DNA"/>
</dbReference>
<dbReference type="Gene3D" id="3.30.499.10">
    <property type="entry name" value="Aconitase, domain 3"/>
    <property type="match status" value="2"/>
</dbReference>
<dbReference type="Pfam" id="PF00694">
    <property type="entry name" value="Aconitase_C"/>
    <property type="match status" value="1"/>
</dbReference>
<comment type="catalytic activity">
    <reaction evidence="12">
        <text>citrate = D-threo-isocitrate</text>
        <dbReference type="Rhea" id="RHEA:10336"/>
        <dbReference type="ChEBI" id="CHEBI:15562"/>
        <dbReference type="ChEBI" id="CHEBI:16947"/>
        <dbReference type="EC" id="4.2.1.3"/>
    </reaction>
</comment>
<dbReference type="GO" id="GO:0046872">
    <property type="term" value="F:metal ion binding"/>
    <property type="evidence" value="ECO:0007669"/>
    <property type="project" value="UniProtKB-KW"/>
</dbReference>
<evidence type="ECO:0000259" key="17">
    <source>
        <dbReference type="Pfam" id="PF00694"/>
    </source>
</evidence>
<protein>
    <recommendedName>
        <fullName evidence="5">Aconitate hydratase A</fullName>
        <ecNumber evidence="4">4.2.1.3</ecNumber>
    </recommendedName>
    <alternativeName>
        <fullName evidence="13">Citrate hydro-lyase</fullName>
    </alternativeName>
    <alternativeName>
        <fullName evidence="15">Iron-responsive protein-like</fullName>
    </alternativeName>
    <alternativeName>
        <fullName evidence="14">RNA-binding protein</fullName>
    </alternativeName>
</protein>
<evidence type="ECO:0000256" key="10">
    <source>
        <dbReference type="ARBA" id="ARBA00023014"/>
    </source>
</evidence>
<dbReference type="PANTHER" id="PTHR43160:SF3">
    <property type="entry name" value="ACONITATE HYDRATASE, MITOCHONDRIAL"/>
    <property type="match status" value="1"/>
</dbReference>
<dbReference type="FunFam" id="3.30.499.10:FF:000003">
    <property type="entry name" value="Aconitate hydratase, mitochondrial"/>
    <property type="match status" value="1"/>
</dbReference>
<dbReference type="InterPro" id="IPR015932">
    <property type="entry name" value="Aconitase_dom2"/>
</dbReference>
<keyword evidence="8" id="KW-0809">Transit peptide</keyword>
<reference evidence="18 19" key="1">
    <citation type="submission" date="2019-12" db="EMBL/GenBank/DDBJ databases">
        <title>The draft genomic sequence of strain Chitinophaga oryziterrae JCM 16595.</title>
        <authorList>
            <person name="Zhang X."/>
        </authorList>
    </citation>
    <scope>NUCLEOTIDE SEQUENCE [LARGE SCALE GENOMIC DNA]</scope>
    <source>
        <strain evidence="18 19">JCM 16595</strain>
    </source>
</reference>
<dbReference type="RefSeq" id="WP_157299664.1">
    <property type="nucleotide sequence ID" value="NZ_BAAAZB010000010.1"/>
</dbReference>
<evidence type="ECO:0000256" key="13">
    <source>
        <dbReference type="ARBA" id="ARBA00029682"/>
    </source>
</evidence>
<dbReference type="Gene3D" id="3.20.19.10">
    <property type="entry name" value="Aconitase, domain 4"/>
    <property type="match status" value="1"/>
</dbReference>
<dbReference type="FunFam" id="3.40.1060.10:FF:000001">
    <property type="entry name" value="Aconitate hydratase, mitochondrial"/>
    <property type="match status" value="1"/>
</dbReference>
<gene>
    <name evidence="18" type="ORF">GO495_10665</name>
</gene>
<dbReference type="CDD" id="cd01584">
    <property type="entry name" value="AcnA_Mitochondrial"/>
    <property type="match status" value="1"/>
</dbReference>
<evidence type="ECO:0000256" key="15">
    <source>
        <dbReference type="ARBA" id="ARBA00031977"/>
    </source>
</evidence>
<dbReference type="InterPro" id="IPR018136">
    <property type="entry name" value="Aconitase_4Fe-4S_BS"/>
</dbReference>
<dbReference type="InterPro" id="IPR001030">
    <property type="entry name" value="Acoase/IPM_deHydtase_lsu_aba"/>
</dbReference>
<evidence type="ECO:0000256" key="9">
    <source>
        <dbReference type="ARBA" id="ARBA00023004"/>
    </source>
</evidence>
<feature type="domain" description="Aconitase/3-isopropylmalate dehydratase large subunit alpha/beta/alpha" evidence="16">
    <location>
        <begin position="34"/>
        <end position="476"/>
    </location>
</feature>
<dbReference type="InterPro" id="IPR000573">
    <property type="entry name" value="AconitaseA/IPMdHydase_ssu_swvl"/>
</dbReference>
<dbReference type="PRINTS" id="PR00415">
    <property type="entry name" value="ACONITASE"/>
</dbReference>
<comment type="cofactor">
    <cofactor evidence="1">
        <name>[4Fe-4S] cluster</name>
        <dbReference type="ChEBI" id="CHEBI:49883"/>
    </cofactor>
</comment>
<dbReference type="FunFam" id="3.20.19.10:FF:000002">
    <property type="entry name" value="Aconitate hydratase, mitochondrial"/>
    <property type="match status" value="1"/>
</dbReference>
<dbReference type="InterPro" id="IPR015931">
    <property type="entry name" value="Acnase/IPM_dHydase_lsu_aba_1/3"/>
</dbReference>
<dbReference type="AlphaFoldDB" id="A0A6N8J7Y0"/>
<keyword evidence="11 18" id="KW-0456">Lyase</keyword>
<dbReference type="GO" id="GO:0005829">
    <property type="term" value="C:cytosol"/>
    <property type="evidence" value="ECO:0007669"/>
    <property type="project" value="TreeGrafter"/>
</dbReference>
<keyword evidence="6" id="KW-0816">Tricarboxylic acid cycle</keyword>
<comment type="caution">
    <text evidence="18">The sequence shown here is derived from an EMBL/GenBank/DDBJ whole genome shotgun (WGS) entry which is preliminary data.</text>
</comment>
<accession>A0A6N8J7Y0</accession>
<dbReference type="PROSITE" id="PS00450">
    <property type="entry name" value="ACONITASE_1"/>
    <property type="match status" value="1"/>
</dbReference>
<sequence>MVFDIEMIKKVYAALPGKVEATRKMLGRPLTLSEKILYAHLFSATTTAFERGKSYVEFAPDRVAMQDATAQMALLQFMTCGRDQVAVPSTVHCDHLIQAKTGATEDLATAIDTNREVYDFLSSISNKYGIGFWKPGAGIIHQVVLENYAFPGGMMIGTDSHTPNAGGLGMLAIGVGGADAVDVMAGLAWELKMPKLIGVKLTGKLSGWVSPKDVILKVAGVLTVKGGTGCIVEYFGEGADSLSATGKGTICNMGAEIGATCSVFGYDSKIADYLKATERAEIASLADGVREHLRPDAEVYADPTKYYDQVIEIDLNELEPHVNGPFTPDLAWPISKFAQAVKENNWPEKLDVALIGSCTNSSYEDISRAASLAKQAVDKNLPVKAEYTITPGSELVRFTIERDGFLNTFEQIGGVVLANACGPCIGQWARHIDDPNRKNSIITSFNRNFAKRNDGLAATHAFVASPEIVTALAIAGDLTFNPLTDKLKNKDGKEVMLDEPSGYELPIKGFSVDDPGYQAPAEDGKGVEVLVSPTSDRLQLLAPFPAWEGTDLKGLKLLIKAKGKCTTDHISMAGPWLKYRGHLDNISNNMLIGAINAFNDKTDTVKNEITGEYGAVPATARAYKAAGAGSVVIGDENYGEGSSREHAAMEPRHLGVRAILVKSFARIHETNLKKQGMLGLTFANKDDYDKIQEDDTLDIVGLTSFTPGVGLTVIANHKDGSKDEIPVNHTYNEQQIQWFKAGGALNVIRAEAAKNKKA</sequence>
<evidence type="ECO:0000256" key="7">
    <source>
        <dbReference type="ARBA" id="ARBA00022723"/>
    </source>
</evidence>
<proteinExistence type="inferred from homology"/>
<dbReference type="Pfam" id="PF00330">
    <property type="entry name" value="Aconitase"/>
    <property type="match status" value="1"/>
</dbReference>
<organism evidence="18 19">
    <name type="scientific">Chitinophaga oryziterrae</name>
    <dbReference type="NCBI Taxonomy" id="1031224"/>
    <lineage>
        <taxon>Bacteria</taxon>
        <taxon>Pseudomonadati</taxon>
        <taxon>Bacteroidota</taxon>
        <taxon>Chitinophagia</taxon>
        <taxon>Chitinophagales</taxon>
        <taxon>Chitinophagaceae</taxon>
        <taxon>Chitinophaga</taxon>
    </lineage>
</organism>
<evidence type="ECO:0000259" key="16">
    <source>
        <dbReference type="Pfam" id="PF00330"/>
    </source>
</evidence>
<dbReference type="NCBIfam" id="TIGR01340">
    <property type="entry name" value="aconitase_mito"/>
    <property type="match status" value="1"/>
</dbReference>
<comment type="pathway">
    <text evidence="2">Carbohydrate metabolism; tricarboxylic acid cycle; isocitrate from oxaloacetate: step 2/2.</text>
</comment>
<keyword evidence="9" id="KW-0408">Iron</keyword>
<dbReference type="FunFam" id="3.30.499.10:FF:000004">
    <property type="entry name" value="Aconitate hydratase, mitochondrial"/>
    <property type="match status" value="1"/>
</dbReference>
<dbReference type="PANTHER" id="PTHR43160">
    <property type="entry name" value="ACONITATE HYDRATASE B"/>
    <property type="match status" value="1"/>
</dbReference>
<dbReference type="GO" id="GO:0003994">
    <property type="term" value="F:aconitate hydratase activity"/>
    <property type="evidence" value="ECO:0007669"/>
    <property type="project" value="UniProtKB-EC"/>
</dbReference>
<keyword evidence="10" id="KW-0411">Iron-sulfur</keyword>
<dbReference type="InterPro" id="IPR006248">
    <property type="entry name" value="Aconitase_mito-like"/>
</dbReference>
<evidence type="ECO:0000313" key="19">
    <source>
        <dbReference type="Proteomes" id="UP000468388"/>
    </source>
</evidence>
<evidence type="ECO:0000313" key="18">
    <source>
        <dbReference type="EMBL" id="MVT41044.1"/>
    </source>
</evidence>
<evidence type="ECO:0000256" key="1">
    <source>
        <dbReference type="ARBA" id="ARBA00001966"/>
    </source>
</evidence>
<name>A0A6N8J7Y0_9BACT</name>
<comment type="similarity">
    <text evidence="3">Belongs to the aconitase/IPM isomerase family.</text>
</comment>
<dbReference type="NCBIfam" id="NF005558">
    <property type="entry name" value="PRK07229.1"/>
    <property type="match status" value="1"/>
</dbReference>
<dbReference type="SUPFAM" id="SSF52016">
    <property type="entry name" value="LeuD/IlvD-like"/>
    <property type="match status" value="1"/>
</dbReference>
<dbReference type="EC" id="4.2.1.3" evidence="4"/>
<feature type="domain" description="Aconitase A/isopropylmalate dehydratase small subunit swivel" evidence="17">
    <location>
        <begin position="557"/>
        <end position="684"/>
    </location>
</feature>
<evidence type="ECO:0000256" key="11">
    <source>
        <dbReference type="ARBA" id="ARBA00023239"/>
    </source>
</evidence>
<evidence type="ECO:0000256" key="3">
    <source>
        <dbReference type="ARBA" id="ARBA00007185"/>
    </source>
</evidence>
<evidence type="ECO:0000256" key="5">
    <source>
        <dbReference type="ARBA" id="ARBA00019378"/>
    </source>
</evidence>
<dbReference type="InterPro" id="IPR050926">
    <property type="entry name" value="Aconitase/IPM_isomerase"/>
</dbReference>
<keyword evidence="7" id="KW-0479">Metal-binding</keyword>
<evidence type="ECO:0000256" key="8">
    <source>
        <dbReference type="ARBA" id="ARBA00022946"/>
    </source>
</evidence>
<dbReference type="Proteomes" id="UP000468388">
    <property type="component" value="Unassembled WGS sequence"/>
</dbReference>
<keyword evidence="19" id="KW-1185">Reference proteome</keyword>
<dbReference type="GO" id="GO:0051539">
    <property type="term" value="F:4 iron, 4 sulfur cluster binding"/>
    <property type="evidence" value="ECO:0007669"/>
    <property type="project" value="InterPro"/>
</dbReference>
<evidence type="ECO:0000256" key="4">
    <source>
        <dbReference type="ARBA" id="ARBA00012926"/>
    </source>
</evidence>
<dbReference type="InterPro" id="IPR015928">
    <property type="entry name" value="Aconitase/3IPM_dehydase_swvl"/>
</dbReference>
<dbReference type="GO" id="GO:0006099">
    <property type="term" value="P:tricarboxylic acid cycle"/>
    <property type="evidence" value="ECO:0007669"/>
    <property type="project" value="UniProtKB-UniPathway"/>
</dbReference>
<dbReference type="SUPFAM" id="SSF53732">
    <property type="entry name" value="Aconitase iron-sulfur domain"/>
    <property type="match status" value="1"/>
</dbReference>
<evidence type="ECO:0000256" key="12">
    <source>
        <dbReference type="ARBA" id="ARBA00023501"/>
    </source>
</evidence>
<dbReference type="PROSITE" id="PS01244">
    <property type="entry name" value="ACONITASE_2"/>
    <property type="match status" value="1"/>
</dbReference>